<reference evidence="3 4" key="1">
    <citation type="submission" date="2018-04" db="EMBL/GenBank/DDBJ databases">
        <authorList>
            <person name="Hagen T."/>
        </authorList>
    </citation>
    <scope>NUCLEOTIDE SEQUENCE [LARGE SCALE GENOMIC DNA]</scope>
    <source>
        <strain evidence="3 4">TPD7009</strain>
    </source>
</reference>
<evidence type="ECO:0008006" key="5">
    <source>
        <dbReference type="Google" id="ProtNLM"/>
    </source>
</evidence>
<evidence type="ECO:0000313" key="3">
    <source>
        <dbReference type="EMBL" id="PVE55686.1"/>
    </source>
</evidence>
<gene>
    <name evidence="3" type="ORF">DC430_09245</name>
</gene>
<keyword evidence="2" id="KW-0812">Transmembrane</keyword>
<sequence>MAPKFDSLNKLLESLRDSSHDFRVTTNPFPPMDAEKLSKTLELSEKADSNGRQNLPPTDATEMDDVERSIVDRVESQRDDSYQVVEDQLSTYATRLRNLDFDGHFGQIQLANHASVADFKVEVAGGRDELHGLRKDLRERDVELAEFREKNGLQKRVARTKGGVATTAKWLVIAALLIVETWVNGTFLAVGSNQGFLGGIMYALAFAFANVILTVLLGLYVVPRIVHRSFLWKIVGLAGIAAWLVVAVSVNLVMAHYREVSATMVDAIGPEVMRRLNEAPLAMSDIDSWVLFVTGMIFSLIALIDSLLISDPYPGYAGTHERYVAARQAYVDRKRDLIDELTDIRNDHNEKVEWIVRELSTRRKESASILDARARMVGLFAEHQDHLELVAQKLLAYYREANRQARTTAQPVHFKSQYTMMRRDISLSTENDWSDKDLAERIQEAQDQLKAQMKQISVEFEAAVTAYHQLDNLFPETSNGPA</sequence>
<evidence type="ECO:0000256" key="1">
    <source>
        <dbReference type="SAM" id="MobiDB-lite"/>
    </source>
</evidence>
<feature type="region of interest" description="Disordered" evidence="1">
    <location>
        <begin position="43"/>
        <end position="62"/>
    </location>
</feature>
<dbReference type="AlphaFoldDB" id="A0AA92C529"/>
<feature type="transmembrane region" description="Helical" evidence="2">
    <location>
        <begin position="234"/>
        <end position="257"/>
    </location>
</feature>
<keyword evidence="2" id="KW-1133">Transmembrane helix</keyword>
<organism evidence="3 4">
    <name type="scientific">Rhizobium rhizogenes</name>
    <name type="common">Agrobacterium rhizogenes</name>
    <dbReference type="NCBI Taxonomy" id="359"/>
    <lineage>
        <taxon>Bacteria</taxon>
        <taxon>Pseudomonadati</taxon>
        <taxon>Pseudomonadota</taxon>
        <taxon>Alphaproteobacteria</taxon>
        <taxon>Hyphomicrobiales</taxon>
        <taxon>Rhizobiaceae</taxon>
        <taxon>Rhizobium/Agrobacterium group</taxon>
        <taxon>Rhizobium</taxon>
    </lineage>
</organism>
<keyword evidence="2" id="KW-0472">Membrane</keyword>
<comment type="caution">
    <text evidence="3">The sequence shown here is derived from an EMBL/GenBank/DDBJ whole genome shotgun (WGS) entry which is preliminary data.</text>
</comment>
<feature type="transmembrane region" description="Helical" evidence="2">
    <location>
        <begin position="170"/>
        <end position="190"/>
    </location>
</feature>
<name>A0AA92C529_RHIRH</name>
<protein>
    <recommendedName>
        <fullName evidence="5">Transmembrane protein</fullName>
    </recommendedName>
</protein>
<proteinExistence type="predicted"/>
<feature type="transmembrane region" description="Helical" evidence="2">
    <location>
        <begin position="289"/>
        <end position="309"/>
    </location>
</feature>
<evidence type="ECO:0000313" key="4">
    <source>
        <dbReference type="Proteomes" id="UP000244335"/>
    </source>
</evidence>
<dbReference type="Proteomes" id="UP000244335">
    <property type="component" value="Unassembled WGS sequence"/>
</dbReference>
<evidence type="ECO:0000256" key="2">
    <source>
        <dbReference type="SAM" id="Phobius"/>
    </source>
</evidence>
<feature type="transmembrane region" description="Helical" evidence="2">
    <location>
        <begin position="196"/>
        <end position="222"/>
    </location>
</feature>
<accession>A0AA92C529</accession>
<dbReference type="EMBL" id="QDFR01000002">
    <property type="protein sequence ID" value="PVE55686.1"/>
    <property type="molecule type" value="Genomic_DNA"/>
</dbReference>